<keyword evidence="4" id="KW-1015">Disulfide bond</keyword>
<dbReference type="InterPro" id="IPR044865">
    <property type="entry name" value="MRH_dom"/>
</dbReference>
<dbReference type="PANTHER" id="PTHR12630">
    <property type="entry name" value="N-LINKED OLIGOSACCHARIDE PROCESSING"/>
    <property type="match status" value="1"/>
</dbReference>
<dbReference type="Gene3D" id="2.70.130.10">
    <property type="entry name" value="Mannose-6-phosphate receptor binding domain"/>
    <property type="match status" value="1"/>
</dbReference>
<evidence type="ECO:0000313" key="10">
    <source>
        <dbReference type="Proteomes" id="UP000193944"/>
    </source>
</evidence>
<keyword evidence="10" id="KW-1185">Reference proteome</keyword>
<dbReference type="InterPro" id="IPR009011">
    <property type="entry name" value="Man6P_isomerase_rcpt-bd_dom_sf"/>
</dbReference>
<keyword evidence="3" id="KW-0256">Endoplasmic reticulum</keyword>
<evidence type="ECO:0000256" key="7">
    <source>
        <dbReference type="SAM" id="SignalP"/>
    </source>
</evidence>
<reference evidence="9 10" key="2">
    <citation type="submission" date="2016-08" db="EMBL/GenBank/DDBJ databases">
        <title>Pervasive Adenine N6-methylation of Active Genes in Fungi.</title>
        <authorList>
            <consortium name="DOE Joint Genome Institute"/>
            <person name="Mondo S.J."/>
            <person name="Dannebaum R.O."/>
            <person name="Kuo R.C."/>
            <person name="Labutti K."/>
            <person name="Haridas S."/>
            <person name="Kuo A."/>
            <person name="Salamov A."/>
            <person name="Ahrendt S.R."/>
            <person name="Lipzen A."/>
            <person name="Sullivan W."/>
            <person name="Andreopoulos W.B."/>
            <person name="Clum A."/>
            <person name="Lindquist E."/>
            <person name="Daum C."/>
            <person name="Ramamoorthy G.K."/>
            <person name="Gryganskyi A."/>
            <person name="Culley D."/>
            <person name="Magnuson J.K."/>
            <person name="James T.Y."/>
            <person name="O'Malley M.A."/>
            <person name="Stajich J.E."/>
            <person name="Spatafora J.W."/>
            <person name="Visel A."/>
            <person name="Grigoriev I.V."/>
        </authorList>
    </citation>
    <scope>NUCLEOTIDE SEQUENCE [LARGE SCALE GENOMIC DNA]</scope>
    <source>
        <strain evidence="9 10">S4</strain>
    </source>
</reference>
<feature type="region of interest" description="Disordered" evidence="6">
    <location>
        <begin position="269"/>
        <end position="372"/>
    </location>
</feature>
<dbReference type="InterPro" id="IPR039794">
    <property type="entry name" value="Gtb1-like"/>
</dbReference>
<sequence>MHFKQITIVLTSCISLINCAVHFERIYGVAEEDLGKYQRTPDDLFHCLDGNGVIPYSALNDDYCDCADGSDEPGTAACPGTKFYCDNHGSVGHFIPSSRVNDGVCDYDLCCDGSDEYNGGIECPDRCEELEKLKESTRKEEIMKIYNAFQKRQEMIAQSLKNVTEDTVTLIENQELYNKENEELDKIKAEIKELEEIEKRSKDFYKLMYRDLKKDYKEYIKKFKKAIEDMLVIKSMEGNDKIDSNVLHDIVKDYNEEILEELNKPKIVPKKEQEEEEEEEESIEIIEEEREEEEEVNEEISTKQIPNDESFEFKPISPKNIPSSPPPKDIPSSPPPKKVNPLPPKDIPSNVPSSSPELNNSDDEEEDEEERLMYEEKKEAHNKIKDQLIALRSKRSTIDRTARDYKRTIDKIEKKLSIDSGLNKIYYSIYEKVYSLKTSDYTYTLTWGKEIKQKEEHGPLTLLGKFKEFRDNYRTVIYDDGAQCWNGPKRSVTVNLICKEQNEILKVSEPSKCEYVMDFGTPGVCDNSDIIALKKPEDTKSKEINPEFSEDMLESIREILKDSPTQAILDEDEVETLEAENNNSEQNKKHDEL</sequence>
<feature type="compositionally biased region" description="Acidic residues" evidence="6">
    <location>
        <begin position="274"/>
        <end position="298"/>
    </location>
</feature>
<gene>
    <name evidence="9" type="ORF">BCR32DRAFT_271285</name>
</gene>
<dbReference type="STRING" id="1754192.A0A1Y1WS83"/>
<feature type="compositionally biased region" description="Polar residues" evidence="6">
    <location>
        <begin position="350"/>
        <end position="359"/>
    </location>
</feature>
<dbReference type="Pfam" id="PF13015">
    <property type="entry name" value="PRKCSH_1"/>
    <property type="match status" value="1"/>
</dbReference>
<dbReference type="Proteomes" id="UP000193944">
    <property type="component" value="Unassembled WGS sequence"/>
</dbReference>
<evidence type="ECO:0000256" key="1">
    <source>
        <dbReference type="ARBA" id="ARBA00022387"/>
    </source>
</evidence>
<dbReference type="PANTHER" id="PTHR12630:SF1">
    <property type="entry name" value="GLUCOSIDASE 2 SUBUNIT BETA"/>
    <property type="match status" value="1"/>
</dbReference>
<dbReference type="OrthoDB" id="28322at2759"/>
<dbReference type="SUPFAM" id="SSF50911">
    <property type="entry name" value="Mannose 6-phosphate receptor domain"/>
    <property type="match status" value="1"/>
</dbReference>
<evidence type="ECO:0000259" key="8">
    <source>
        <dbReference type="PROSITE" id="PS51914"/>
    </source>
</evidence>
<organism evidence="9 10">
    <name type="scientific">Anaeromyces robustus</name>
    <dbReference type="NCBI Taxonomy" id="1754192"/>
    <lineage>
        <taxon>Eukaryota</taxon>
        <taxon>Fungi</taxon>
        <taxon>Fungi incertae sedis</taxon>
        <taxon>Chytridiomycota</taxon>
        <taxon>Chytridiomycota incertae sedis</taxon>
        <taxon>Neocallimastigomycetes</taxon>
        <taxon>Neocallimastigales</taxon>
        <taxon>Neocallimastigaceae</taxon>
        <taxon>Anaeromyces</taxon>
    </lineage>
</organism>
<evidence type="ECO:0000256" key="4">
    <source>
        <dbReference type="ARBA" id="ARBA00023157"/>
    </source>
</evidence>
<dbReference type="AlphaFoldDB" id="A0A1Y1WS83"/>
<name>A0A1Y1WS83_9FUNG</name>
<feature type="compositionally biased region" description="Acidic residues" evidence="6">
    <location>
        <begin position="360"/>
        <end position="370"/>
    </location>
</feature>
<evidence type="ECO:0000256" key="3">
    <source>
        <dbReference type="ARBA" id="ARBA00022824"/>
    </source>
</evidence>
<evidence type="ECO:0000313" key="9">
    <source>
        <dbReference type="EMBL" id="ORX76401.1"/>
    </source>
</evidence>
<comment type="caution">
    <text evidence="9">The sequence shown here is derived from an EMBL/GenBank/DDBJ whole genome shotgun (WGS) entry which is preliminary data.</text>
</comment>
<dbReference type="EMBL" id="MCFG01000300">
    <property type="protein sequence ID" value="ORX76401.1"/>
    <property type="molecule type" value="Genomic_DNA"/>
</dbReference>
<dbReference type="GO" id="GO:0006491">
    <property type="term" value="P:N-glycan processing"/>
    <property type="evidence" value="ECO:0007669"/>
    <property type="project" value="TreeGrafter"/>
</dbReference>
<dbReference type="InterPro" id="IPR028146">
    <property type="entry name" value="PRKCSH_N"/>
</dbReference>
<keyword evidence="5" id="KW-0175">Coiled coil</keyword>
<protein>
    <recommendedName>
        <fullName evidence="1">Glucosidase 2 subunit beta</fullName>
    </recommendedName>
</protein>
<evidence type="ECO:0000256" key="6">
    <source>
        <dbReference type="SAM" id="MobiDB-lite"/>
    </source>
</evidence>
<feature type="domain" description="MRH" evidence="8">
    <location>
        <begin position="414"/>
        <end position="527"/>
    </location>
</feature>
<feature type="coiled-coil region" evidence="5">
    <location>
        <begin position="170"/>
        <end position="229"/>
    </location>
</feature>
<dbReference type="Pfam" id="PF12999">
    <property type="entry name" value="PRKCSH-like"/>
    <property type="match status" value="1"/>
</dbReference>
<dbReference type="PROSITE" id="PS51914">
    <property type="entry name" value="MRH"/>
    <property type="match status" value="1"/>
</dbReference>
<feature type="signal peptide" evidence="7">
    <location>
        <begin position="1"/>
        <end position="19"/>
    </location>
</feature>
<dbReference type="GO" id="GO:0017177">
    <property type="term" value="C:glucosidase II complex"/>
    <property type="evidence" value="ECO:0007669"/>
    <property type="project" value="TreeGrafter"/>
</dbReference>
<feature type="compositionally biased region" description="Pro residues" evidence="6">
    <location>
        <begin position="323"/>
        <end position="346"/>
    </location>
</feature>
<evidence type="ECO:0000256" key="5">
    <source>
        <dbReference type="SAM" id="Coils"/>
    </source>
</evidence>
<feature type="region of interest" description="Disordered" evidence="6">
    <location>
        <begin position="572"/>
        <end position="593"/>
    </location>
</feature>
<accession>A0A1Y1WS83</accession>
<proteinExistence type="predicted"/>
<keyword evidence="2 7" id="KW-0732">Signal</keyword>
<feature type="chain" id="PRO_5013254327" description="Glucosidase 2 subunit beta" evidence="7">
    <location>
        <begin position="20"/>
        <end position="593"/>
    </location>
</feature>
<evidence type="ECO:0000256" key="2">
    <source>
        <dbReference type="ARBA" id="ARBA00022729"/>
    </source>
</evidence>
<reference evidence="9 10" key="1">
    <citation type="submission" date="2016-08" db="EMBL/GenBank/DDBJ databases">
        <title>A Parts List for Fungal Cellulosomes Revealed by Comparative Genomics.</title>
        <authorList>
            <consortium name="DOE Joint Genome Institute"/>
            <person name="Haitjema C.H."/>
            <person name="Gilmore S.P."/>
            <person name="Henske J.K."/>
            <person name="Solomon K.V."/>
            <person name="De Groot R."/>
            <person name="Kuo A."/>
            <person name="Mondo S.J."/>
            <person name="Salamov A.A."/>
            <person name="Labutti K."/>
            <person name="Zhao Z."/>
            <person name="Chiniquy J."/>
            <person name="Barry K."/>
            <person name="Brewer H.M."/>
            <person name="Purvine S.O."/>
            <person name="Wright A.T."/>
            <person name="Boxma B."/>
            <person name="Van Alen T."/>
            <person name="Hackstein J.H."/>
            <person name="Baker S.E."/>
            <person name="Grigoriev I.V."/>
            <person name="O'Malley M.A."/>
        </authorList>
    </citation>
    <scope>NUCLEOTIDE SEQUENCE [LARGE SCALE GENOMIC DNA]</scope>
    <source>
        <strain evidence="9 10">S4</strain>
    </source>
</reference>
<dbReference type="InterPro" id="IPR036607">
    <property type="entry name" value="PRKCSH"/>
</dbReference>